<dbReference type="EMBL" id="WIUZ02000013">
    <property type="protein sequence ID" value="KAF9781536.1"/>
    <property type="molecule type" value="Genomic_DNA"/>
</dbReference>
<sequence>MSQLPPPQAKKTKESLANPATTSLTTTETAPQIKTRHAPPQPPQSYRDPVNSDSKDISENNCDSLTQLSLVSSTSSQAQVKTTLANALSQNFFAGLESSQDSHPMETDNLTVSTPNQHANKRKRADTNPDDQGTPSPAMRSTNSQMNNPLPPNQLGLSTSSHNQTPPSSRNSPAGENNAQLSRLSLGSNLSTAALQNNSVPSPRRQAQPSQSPYPSSQPPRSHQTPSINTNVTNLKITGFLGDNPLIGINPSSAAGWNSIGDLKALIYPHDASFSEDEKGIIAEQMVLAIAAHLNCHHRPVVTAPKQAKGFKKRKPGNRRPWVYMVSALSEENLDILLHDCFISNQHTSLHNLTYDPDRQSSVVNLIQRSIDSDPTVKSFINEFLRAHNDNTPCSVMRRSYPTDWIISTVQAFPIQSEGKHSRPYSQWNWYIFTPIRIQEHVETWIKTLATVQFNAIAPGVGETVTNLKCTRCKSTNHVDSECFFTGRTPYVPTPLAPPNNAPSSLRGGRGGRRGNTRGKGGGGLPNN</sequence>
<organism evidence="2 3">
    <name type="scientific">Thelephora terrestris</name>
    <dbReference type="NCBI Taxonomy" id="56493"/>
    <lineage>
        <taxon>Eukaryota</taxon>
        <taxon>Fungi</taxon>
        <taxon>Dikarya</taxon>
        <taxon>Basidiomycota</taxon>
        <taxon>Agaricomycotina</taxon>
        <taxon>Agaricomycetes</taxon>
        <taxon>Thelephorales</taxon>
        <taxon>Thelephoraceae</taxon>
        <taxon>Thelephora</taxon>
    </lineage>
</organism>
<evidence type="ECO:0000313" key="3">
    <source>
        <dbReference type="Proteomes" id="UP000736335"/>
    </source>
</evidence>
<feature type="compositionally biased region" description="Gly residues" evidence="1">
    <location>
        <begin position="518"/>
        <end position="528"/>
    </location>
</feature>
<dbReference type="AlphaFoldDB" id="A0A9P6H8R5"/>
<gene>
    <name evidence="2" type="ORF">BJ322DRAFT_1022947</name>
</gene>
<feature type="compositionally biased region" description="Polar residues" evidence="1">
    <location>
        <begin position="97"/>
        <end position="118"/>
    </location>
</feature>
<reference evidence="2" key="1">
    <citation type="journal article" date="2020" name="Nat. Commun.">
        <title>Large-scale genome sequencing of mycorrhizal fungi provides insights into the early evolution of symbiotic traits.</title>
        <authorList>
            <person name="Miyauchi S."/>
            <person name="Kiss E."/>
            <person name="Kuo A."/>
            <person name="Drula E."/>
            <person name="Kohler A."/>
            <person name="Sanchez-Garcia M."/>
            <person name="Morin E."/>
            <person name="Andreopoulos B."/>
            <person name="Barry K.W."/>
            <person name="Bonito G."/>
            <person name="Buee M."/>
            <person name="Carver A."/>
            <person name="Chen C."/>
            <person name="Cichocki N."/>
            <person name="Clum A."/>
            <person name="Culley D."/>
            <person name="Crous P.W."/>
            <person name="Fauchery L."/>
            <person name="Girlanda M."/>
            <person name="Hayes R.D."/>
            <person name="Keri Z."/>
            <person name="LaButti K."/>
            <person name="Lipzen A."/>
            <person name="Lombard V."/>
            <person name="Magnuson J."/>
            <person name="Maillard F."/>
            <person name="Murat C."/>
            <person name="Nolan M."/>
            <person name="Ohm R.A."/>
            <person name="Pangilinan J."/>
            <person name="Pereira M.F."/>
            <person name="Perotto S."/>
            <person name="Peter M."/>
            <person name="Pfister S."/>
            <person name="Riley R."/>
            <person name="Sitrit Y."/>
            <person name="Stielow J.B."/>
            <person name="Szollosi G."/>
            <person name="Zifcakova L."/>
            <person name="Stursova M."/>
            <person name="Spatafora J.W."/>
            <person name="Tedersoo L."/>
            <person name="Vaario L.M."/>
            <person name="Yamada A."/>
            <person name="Yan M."/>
            <person name="Wang P."/>
            <person name="Xu J."/>
            <person name="Bruns T."/>
            <person name="Baldrian P."/>
            <person name="Vilgalys R."/>
            <person name="Dunand C."/>
            <person name="Henrissat B."/>
            <person name="Grigoriev I.V."/>
            <person name="Hibbett D."/>
            <person name="Nagy L.G."/>
            <person name="Martin F.M."/>
        </authorList>
    </citation>
    <scope>NUCLEOTIDE SEQUENCE</scope>
    <source>
        <strain evidence="2">UH-Tt-Lm1</strain>
    </source>
</reference>
<feature type="region of interest" description="Disordered" evidence="1">
    <location>
        <begin position="1"/>
        <end position="61"/>
    </location>
</feature>
<accession>A0A9P6H8R5</accession>
<comment type="caution">
    <text evidence="2">The sequence shown here is derived from an EMBL/GenBank/DDBJ whole genome shotgun (WGS) entry which is preliminary data.</text>
</comment>
<protein>
    <submittedName>
        <fullName evidence="2">Uncharacterized protein</fullName>
    </submittedName>
</protein>
<name>A0A9P6H8R5_9AGAM</name>
<evidence type="ECO:0000256" key="1">
    <source>
        <dbReference type="SAM" id="MobiDB-lite"/>
    </source>
</evidence>
<feature type="compositionally biased region" description="Polar residues" evidence="1">
    <location>
        <begin position="130"/>
        <end position="148"/>
    </location>
</feature>
<proteinExistence type="predicted"/>
<evidence type="ECO:0000313" key="2">
    <source>
        <dbReference type="EMBL" id="KAF9781536.1"/>
    </source>
</evidence>
<keyword evidence="3" id="KW-1185">Reference proteome</keyword>
<feature type="compositionally biased region" description="Low complexity" evidence="1">
    <location>
        <begin position="199"/>
        <end position="222"/>
    </location>
</feature>
<reference evidence="2" key="2">
    <citation type="submission" date="2020-11" db="EMBL/GenBank/DDBJ databases">
        <authorList>
            <consortium name="DOE Joint Genome Institute"/>
            <person name="Kuo A."/>
            <person name="Miyauchi S."/>
            <person name="Kiss E."/>
            <person name="Drula E."/>
            <person name="Kohler A."/>
            <person name="Sanchez-Garcia M."/>
            <person name="Andreopoulos B."/>
            <person name="Barry K.W."/>
            <person name="Bonito G."/>
            <person name="Buee M."/>
            <person name="Carver A."/>
            <person name="Chen C."/>
            <person name="Cichocki N."/>
            <person name="Clum A."/>
            <person name="Culley D."/>
            <person name="Crous P.W."/>
            <person name="Fauchery L."/>
            <person name="Girlanda M."/>
            <person name="Hayes R."/>
            <person name="Keri Z."/>
            <person name="Labutti K."/>
            <person name="Lipzen A."/>
            <person name="Lombard V."/>
            <person name="Magnuson J."/>
            <person name="Maillard F."/>
            <person name="Morin E."/>
            <person name="Murat C."/>
            <person name="Nolan M."/>
            <person name="Ohm R."/>
            <person name="Pangilinan J."/>
            <person name="Pereira M."/>
            <person name="Perotto S."/>
            <person name="Peter M."/>
            <person name="Riley R."/>
            <person name="Sitrit Y."/>
            <person name="Stielow B."/>
            <person name="Szollosi G."/>
            <person name="Zifcakova L."/>
            <person name="Stursova M."/>
            <person name="Spatafora J.W."/>
            <person name="Tedersoo L."/>
            <person name="Vaario L.-M."/>
            <person name="Yamada A."/>
            <person name="Yan M."/>
            <person name="Wang P."/>
            <person name="Xu J."/>
            <person name="Bruns T."/>
            <person name="Baldrian P."/>
            <person name="Vilgalys R."/>
            <person name="Henrissat B."/>
            <person name="Grigoriev I.V."/>
            <person name="Hibbett D."/>
            <person name="Nagy L.G."/>
            <person name="Martin F.M."/>
        </authorList>
    </citation>
    <scope>NUCLEOTIDE SEQUENCE</scope>
    <source>
        <strain evidence="2">UH-Tt-Lm1</strain>
    </source>
</reference>
<dbReference type="Proteomes" id="UP000736335">
    <property type="component" value="Unassembled WGS sequence"/>
</dbReference>
<feature type="compositionally biased region" description="Polar residues" evidence="1">
    <location>
        <begin position="155"/>
        <end position="179"/>
    </location>
</feature>
<feature type="region of interest" description="Disordered" evidence="1">
    <location>
        <begin position="194"/>
        <end position="229"/>
    </location>
</feature>
<feature type="region of interest" description="Disordered" evidence="1">
    <location>
        <begin position="97"/>
        <end position="179"/>
    </location>
</feature>
<feature type="region of interest" description="Disordered" evidence="1">
    <location>
        <begin position="494"/>
        <end position="528"/>
    </location>
</feature>